<dbReference type="Pfam" id="PF07934">
    <property type="entry name" value="OGG_N"/>
    <property type="match status" value="1"/>
</dbReference>
<dbReference type="InterPro" id="IPR012904">
    <property type="entry name" value="OGG_N"/>
</dbReference>
<evidence type="ECO:0000313" key="9">
    <source>
        <dbReference type="Proteomes" id="UP000249819"/>
    </source>
</evidence>
<comment type="caution">
    <text evidence="8">The sequence shown here is derived from an EMBL/GenBank/DDBJ whole genome shotgun (WGS) entry which is preliminary data.</text>
</comment>
<keyword evidence="9" id="KW-1185">Reference proteome</keyword>
<keyword evidence="5" id="KW-0378">Hydrolase</keyword>
<evidence type="ECO:0000256" key="6">
    <source>
        <dbReference type="ARBA" id="ARBA00023204"/>
    </source>
</evidence>
<comment type="similarity">
    <text evidence="2">Belongs to the alkylbase DNA glycosidase AlkA family.</text>
</comment>
<evidence type="ECO:0000256" key="5">
    <source>
        <dbReference type="ARBA" id="ARBA00022801"/>
    </source>
</evidence>
<protein>
    <recommendedName>
        <fullName evidence="3">DNA-3-methyladenine glycosylase II</fullName>
        <ecNumber evidence="3">3.2.2.21</ecNumber>
    </recommendedName>
</protein>
<dbReference type="CDD" id="cd00056">
    <property type="entry name" value="ENDO3c"/>
    <property type="match status" value="1"/>
</dbReference>
<gene>
    <name evidence="8" type="ORF">CLV59_11215</name>
</gene>
<comment type="catalytic activity">
    <reaction evidence="1">
        <text>Hydrolysis of alkylated DNA, releasing 3-methyladenine, 3-methylguanine, 7-methylguanine and 7-methyladenine.</text>
        <dbReference type="EC" id="3.2.2.21"/>
    </reaction>
</comment>
<evidence type="ECO:0000313" key="8">
    <source>
        <dbReference type="EMBL" id="RAJ73674.1"/>
    </source>
</evidence>
<dbReference type="GO" id="GO:0032993">
    <property type="term" value="C:protein-DNA complex"/>
    <property type="evidence" value="ECO:0007669"/>
    <property type="project" value="TreeGrafter"/>
</dbReference>
<accession>A0A327VIH9</accession>
<evidence type="ECO:0000256" key="3">
    <source>
        <dbReference type="ARBA" id="ARBA00012000"/>
    </source>
</evidence>
<evidence type="ECO:0000256" key="1">
    <source>
        <dbReference type="ARBA" id="ARBA00000086"/>
    </source>
</evidence>
<dbReference type="InterPro" id="IPR011257">
    <property type="entry name" value="DNA_glycosylase"/>
</dbReference>
<dbReference type="EC" id="3.2.2.21" evidence="3"/>
<dbReference type="GO" id="GO:0043916">
    <property type="term" value="F:DNA-7-methylguanine glycosylase activity"/>
    <property type="evidence" value="ECO:0007669"/>
    <property type="project" value="TreeGrafter"/>
</dbReference>
<organism evidence="8 9">
    <name type="scientific">Chitinophaga dinghuensis</name>
    <dbReference type="NCBI Taxonomy" id="1539050"/>
    <lineage>
        <taxon>Bacteria</taxon>
        <taxon>Pseudomonadati</taxon>
        <taxon>Bacteroidota</taxon>
        <taxon>Chitinophagia</taxon>
        <taxon>Chitinophagales</taxon>
        <taxon>Chitinophagaceae</taxon>
        <taxon>Chitinophaga</taxon>
    </lineage>
</organism>
<sequence length="323" mass="36333">MELLADFLFLYTMDVQQILVDVTDPGNFSFQECLIFLGRSDKESLHFIREGRLQKVILADGIPVLLTISDHGDGRVAIDVLPVAFPELEEKSDVLSTAAVAEIRRYVTRWLHLDADLRDFYKWADANPLLEGLPSRYRGLRLIGIPDMFESLCWTIIGQQINLAFAYTLRQRLIEHFGYSITVDGAVYNLFPRPEVIAALSPEMLTPLQFSGGKAKYLIATAQEIVAGTFSAAMLDSMSYQQAKERLVALKGIGNWSANYILMKYGRFPEALPLEDAGLHNAIKARMQLAAKPDAALLKQITGSWQEHAAYATFYLWRTLLPQ</sequence>
<dbReference type="InterPro" id="IPR003265">
    <property type="entry name" value="HhH-GPD_domain"/>
</dbReference>
<dbReference type="FunFam" id="1.10.340.30:FF:000004">
    <property type="entry name" value="DNA-3-methyladenine glycosylase II"/>
    <property type="match status" value="1"/>
</dbReference>
<dbReference type="Proteomes" id="UP000249819">
    <property type="component" value="Unassembled WGS sequence"/>
</dbReference>
<dbReference type="Gene3D" id="3.30.310.20">
    <property type="entry name" value="DNA-3-methyladenine glycosylase AlkA, N-terminal domain"/>
    <property type="match status" value="1"/>
</dbReference>
<dbReference type="GO" id="GO:0006289">
    <property type="term" value="P:nucleotide-excision repair"/>
    <property type="evidence" value="ECO:0007669"/>
    <property type="project" value="InterPro"/>
</dbReference>
<dbReference type="AlphaFoldDB" id="A0A327VIH9"/>
<dbReference type="Pfam" id="PF00730">
    <property type="entry name" value="HhH-GPD"/>
    <property type="match status" value="1"/>
</dbReference>
<feature type="domain" description="HhH-GPD" evidence="7">
    <location>
        <begin position="157"/>
        <end position="321"/>
    </location>
</feature>
<dbReference type="EMBL" id="QLMA01000012">
    <property type="protein sequence ID" value="RAJ73674.1"/>
    <property type="molecule type" value="Genomic_DNA"/>
</dbReference>
<dbReference type="GO" id="GO:0008534">
    <property type="term" value="F:oxidized purine nucleobase lesion DNA N-glycosylase activity"/>
    <property type="evidence" value="ECO:0007669"/>
    <property type="project" value="InterPro"/>
</dbReference>
<dbReference type="GO" id="GO:0005737">
    <property type="term" value="C:cytoplasm"/>
    <property type="evidence" value="ECO:0007669"/>
    <property type="project" value="TreeGrafter"/>
</dbReference>
<evidence type="ECO:0000256" key="2">
    <source>
        <dbReference type="ARBA" id="ARBA00010817"/>
    </source>
</evidence>
<dbReference type="InterPro" id="IPR037046">
    <property type="entry name" value="AlkA_N_sf"/>
</dbReference>
<dbReference type="GO" id="GO:0006285">
    <property type="term" value="P:base-excision repair, AP site formation"/>
    <property type="evidence" value="ECO:0007669"/>
    <property type="project" value="TreeGrafter"/>
</dbReference>
<proteinExistence type="inferred from homology"/>
<dbReference type="Gene3D" id="1.10.340.30">
    <property type="entry name" value="Hypothetical protein, domain 2"/>
    <property type="match status" value="1"/>
</dbReference>
<name>A0A327VIH9_9BACT</name>
<dbReference type="PANTHER" id="PTHR43003">
    <property type="entry name" value="DNA-3-METHYLADENINE GLYCOSYLASE"/>
    <property type="match status" value="1"/>
</dbReference>
<dbReference type="GO" id="GO:0008725">
    <property type="term" value="F:DNA-3-methyladenine glycosylase activity"/>
    <property type="evidence" value="ECO:0007669"/>
    <property type="project" value="TreeGrafter"/>
</dbReference>
<dbReference type="InterPro" id="IPR051912">
    <property type="entry name" value="Alkylbase_DNA_Glycosylase/TA"/>
</dbReference>
<evidence type="ECO:0000256" key="4">
    <source>
        <dbReference type="ARBA" id="ARBA00022763"/>
    </source>
</evidence>
<dbReference type="SUPFAM" id="SSF48150">
    <property type="entry name" value="DNA-glycosylase"/>
    <property type="match status" value="1"/>
</dbReference>
<keyword evidence="6" id="KW-0234">DNA repair</keyword>
<keyword evidence="4" id="KW-0227">DNA damage</keyword>
<dbReference type="SMART" id="SM00478">
    <property type="entry name" value="ENDO3c"/>
    <property type="match status" value="1"/>
</dbReference>
<dbReference type="PANTHER" id="PTHR43003:SF12">
    <property type="entry name" value="DNA-3-METHYLADENINE GLYCOSYLASE"/>
    <property type="match status" value="1"/>
</dbReference>
<dbReference type="GO" id="GO:0006307">
    <property type="term" value="P:DNA alkylation repair"/>
    <property type="evidence" value="ECO:0007669"/>
    <property type="project" value="TreeGrafter"/>
</dbReference>
<evidence type="ECO:0000259" key="7">
    <source>
        <dbReference type="SMART" id="SM00478"/>
    </source>
</evidence>
<dbReference type="GO" id="GO:0032131">
    <property type="term" value="F:alkylated DNA binding"/>
    <property type="evidence" value="ECO:0007669"/>
    <property type="project" value="TreeGrafter"/>
</dbReference>
<reference evidence="8 9" key="1">
    <citation type="submission" date="2018-06" db="EMBL/GenBank/DDBJ databases">
        <title>Genomic Encyclopedia of Archaeal and Bacterial Type Strains, Phase II (KMG-II): from individual species to whole genera.</title>
        <authorList>
            <person name="Goeker M."/>
        </authorList>
    </citation>
    <scope>NUCLEOTIDE SEQUENCE [LARGE SCALE GENOMIC DNA]</scope>
    <source>
        <strain evidence="8 9">DSM 29821</strain>
    </source>
</reference>